<evidence type="ECO:0000313" key="3">
    <source>
        <dbReference type="EMBL" id="SVB27201.1"/>
    </source>
</evidence>
<dbReference type="SUPFAM" id="SSF53300">
    <property type="entry name" value="vWA-like"/>
    <property type="match status" value="1"/>
</dbReference>
<dbReference type="AlphaFoldDB" id="A0A382CNI4"/>
<feature type="domain" description="Cobalamin biosynthesis protein CobT VWA" evidence="2">
    <location>
        <begin position="372"/>
        <end position="522"/>
    </location>
</feature>
<dbReference type="EMBL" id="UINC01035188">
    <property type="protein sequence ID" value="SVB27201.1"/>
    <property type="molecule type" value="Genomic_DNA"/>
</dbReference>
<dbReference type="InterPro" id="IPR051928">
    <property type="entry name" value="NorD/CobT"/>
</dbReference>
<dbReference type="Gene3D" id="3.40.50.410">
    <property type="entry name" value="von Willebrand factor, type A domain"/>
    <property type="match status" value="1"/>
</dbReference>
<proteinExistence type="predicted"/>
<dbReference type="Pfam" id="PF11775">
    <property type="entry name" value="CobT_C"/>
    <property type="match status" value="1"/>
</dbReference>
<sequence>MNKEDNFKEKFKQALISTAKVISDDYRPNTNKQNVSSNNFNFFELDNLNSRHDFIRLRAETDSEALKKKFCNKKIYQKNLPNNSSYKSLYDISEKIRYELLGSKMLKGISKNFNENYNQKISLKRKDQLKTKDDANVVEAFELYMLKNFLKIKLNDTSTKILNFWEKEFDSSLNNHIKFLHKNLENQEIYNSKFSEIFEKMDIFDAETENEKNENQDVDDESNNNQQNQSEDEQEKNKQDESQIGIDADSDLNEYSMGEQLVDTDSEEQSSENVNQKMNLDLIDKNYKIFTNQFDEIAKAETLEAAEEISKLRNNLDQQLVSFQDLITKLANKLQRKLLAKQNRSWEFDLEEGLLDSSKLTRVIMDPYHSLSFKKEKDLDFKDTVVTLLIDNSGSMRGRPITIAALCADILSRTLERCSVKVEILGFTTKNWKGGKSREHWNNNNKPKKPGRLNDLRHIIYKNADTQWRQSKKNLGLMLKEGLLKENIDGEAISWAFNRLKKRKEERKILMVISDGAPVDDS</sequence>
<organism evidence="3">
    <name type="scientific">marine metagenome</name>
    <dbReference type="NCBI Taxonomy" id="408172"/>
    <lineage>
        <taxon>unclassified sequences</taxon>
        <taxon>metagenomes</taxon>
        <taxon>ecological metagenomes</taxon>
    </lineage>
</organism>
<dbReference type="PANTHER" id="PTHR41248:SF1">
    <property type="entry name" value="NORD PROTEIN"/>
    <property type="match status" value="1"/>
</dbReference>
<evidence type="ECO:0000256" key="1">
    <source>
        <dbReference type="SAM" id="MobiDB-lite"/>
    </source>
</evidence>
<reference evidence="3" key="1">
    <citation type="submission" date="2018-05" db="EMBL/GenBank/DDBJ databases">
        <authorList>
            <person name="Lanie J.A."/>
            <person name="Ng W.-L."/>
            <person name="Kazmierczak K.M."/>
            <person name="Andrzejewski T.M."/>
            <person name="Davidsen T.M."/>
            <person name="Wayne K.J."/>
            <person name="Tettelin H."/>
            <person name="Glass J.I."/>
            <person name="Rusch D."/>
            <person name="Podicherti R."/>
            <person name="Tsui H.-C.T."/>
            <person name="Winkler M.E."/>
        </authorList>
    </citation>
    <scope>NUCLEOTIDE SEQUENCE</scope>
</reference>
<accession>A0A382CNI4</accession>
<dbReference type="PIRSF" id="PIRSF031715">
    <property type="entry name" value="Cob_chel_CobT"/>
    <property type="match status" value="1"/>
</dbReference>
<evidence type="ECO:0000259" key="2">
    <source>
        <dbReference type="Pfam" id="PF11775"/>
    </source>
</evidence>
<dbReference type="InterPro" id="IPR036465">
    <property type="entry name" value="vWFA_dom_sf"/>
</dbReference>
<protein>
    <recommendedName>
        <fullName evidence="2">Cobalamin biosynthesis protein CobT VWA domain-containing protein</fullName>
    </recommendedName>
</protein>
<gene>
    <name evidence="3" type="ORF">METZ01_LOCUS180055</name>
</gene>
<dbReference type="PANTHER" id="PTHR41248">
    <property type="entry name" value="NORD PROTEIN"/>
    <property type="match status" value="1"/>
</dbReference>
<name>A0A382CNI4_9ZZZZ</name>
<dbReference type="Pfam" id="PF06213">
    <property type="entry name" value="CobT"/>
    <property type="match status" value="1"/>
</dbReference>
<dbReference type="InterPro" id="IPR025861">
    <property type="entry name" value="CobT_VWA_dom"/>
</dbReference>
<feature type="non-terminal residue" evidence="3">
    <location>
        <position position="522"/>
    </location>
</feature>
<dbReference type="GO" id="GO:0009236">
    <property type="term" value="P:cobalamin biosynthetic process"/>
    <property type="evidence" value="ECO:0007669"/>
    <property type="project" value="InterPro"/>
</dbReference>
<dbReference type="InterPro" id="IPR006538">
    <property type="entry name" value="CobT"/>
</dbReference>
<feature type="region of interest" description="Disordered" evidence="1">
    <location>
        <begin position="209"/>
        <end position="250"/>
    </location>
</feature>